<dbReference type="AlphaFoldDB" id="A0A8S9YX56"/>
<dbReference type="Proteomes" id="UP000822476">
    <property type="component" value="Unassembled WGS sequence"/>
</dbReference>
<evidence type="ECO:0000313" key="2">
    <source>
        <dbReference type="Proteomes" id="UP000822476"/>
    </source>
</evidence>
<evidence type="ECO:0000313" key="1">
    <source>
        <dbReference type="EMBL" id="KAF7255487.1"/>
    </source>
</evidence>
<comment type="caution">
    <text evidence="1">The sequence shown here is derived from an EMBL/GenBank/DDBJ whole genome shotgun (WGS) entry which is preliminary data.</text>
</comment>
<sequence length="77" mass="8435">MENPNANTLPFGVPTHLQLETASDITLISPDTWRKLGRPPLLPTHHTARNDSGRTLKLAGELASEVTFGDNRIEPCC</sequence>
<reference evidence="1" key="1">
    <citation type="submission" date="2019-07" db="EMBL/GenBank/DDBJ databases">
        <title>Annotation for the trematode Paragonimus miyazaki's.</title>
        <authorList>
            <person name="Choi Y.-J."/>
        </authorList>
    </citation>
    <scope>NUCLEOTIDE SEQUENCE</scope>
    <source>
        <strain evidence="1">Japan</strain>
    </source>
</reference>
<keyword evidence="2" id="KW-1185">Reference proteome</keyword>
<dbReference type="OrthoDB" id="6284779at2759"/>
<dbReference type="EMBL" id="JTDE01003932">
    <property type="protein sequence ID" value="KAF7255487.1"/>
    <property type="molecule type" value="Genomic_DNA"/>
</dbReference>
<accession>A0A8S9YX56</accession>
<proteinExistence type="predicted"/>
<name>A0A8S9YX56_9TREM</name>
<gene>
    <name evidence="1" type="ORF">EG68_07338</name>
</gene>
<organism evidence="1 2">
    <name type="scientific">Paragonimus skrjabini miyazakii</name>
    <dbReference type="NCBI Taxonomy" id="59628"/>
    <lineage>
        <taxon>Eukaryota</taxon>
        <taxon>Metazoa</taxon>
        <taxon>Spiralia</taxon>
        <taxon>Lophotrochozoa</taxon>
        <taxon>Platyhelminthes</taxon>
        <taxon>Trematoda</taxon>
        <taxon>Digenea</taxon>
        <taxon>Plagiorchiida</taxon>
        <taxon>Troglotremata</taxon>
        <taxon>Troglotrematidae</taxon>
        <taxon>Paragonimus</taxon>
    </lineage>
</organism>
<protein>
    <submittedName>
        <fullName evidence="1">Uncharacterized protein</fullName>
    </submittedName>
</protein>